<evidence type="ECO:0000256" key="1">
    <source>
        <dbReference type="SAM" id="MobiDB-lite"/>
    </source>
</evidence>
<feature type="region of interest" description="Disordered" evidence="1">
    <location>
        <begin position="44"/>
        <end position="70"/>
    </location>
</feature>
<accession>A0A151NY03</accession>
<organism evidence="2 3">
    <name type="scientific">Alligator mississippiensis</name>
    <name type="common">American alligator</name>
    <dbReference type="NCBI Taxonomy" id="8496"/>
    <lineage>
        <taxon>Eukaryota</taxon>
        <taxon>Metazoa</taxon>
        <taxon>Chordata</taxon>
        <taxon>Craniata</taxon>
        <taxon>Vertebrata</taxon>
        <taxon>Euteleostomi</taxon>
        <taxon>Archelosauria</taxon>
        <taxon>Archosauria</taxon>
        <taxon>Crocodylia</taxon>
        <taxon>Alligatoridae</taxon>
        <taxon>Alligatorinae</taxon>
        <taxon>Alligator</taxon>
    </lineage>
</organism>
<dbReference type="Proteomes" id="UP000050525">
    <property type="component" value="Unassembled WGS sequence"/>
</dbReference>
<dbReference type="AlphaFoldDB" id="A0A151NY03"/>
<comment type="caution">
    <text evidence="2">The sequence shown here is derived from an EMBL/GenBank/DDBJ whole genome shotgun (WGS) entry which is preliminary data.</text>
</comment>
<keyword evidence="3" id="KW-1185">Reference proteome</keyword>
<evidence type="ECO:0000313" key="3">
    <source>
        <dbReference type="Proteomes" id="UP000050525"/>
    </source>
</evidence>
<name>A0A151NY03_ALLMI</name>
<protein>
    <submittedName>
        <fullName evidence="2">Uncharacterized protein</fullName>
    </submittedName>
</protein>
<sequence length="87" mass="9360">MVELALVMMWQLKTSLIKVSKDRGVPYKGPIVPVLLTERIGDVQPEGSKSGCVSRKGSSETTSDLLGQEGDRVQEVSAVALGKMQQS</sequence>
<proteinExistence type="predicted"/>
<dbReference type="EMBL" id="AKHW03001615">
    <property type="protein sequence ID" value="KYO41747.1"/>
    <property type="molecule type" value="Genomic_DNA"/>
</dbReference>
<evidence type="ECO:0000313" key="2">
    <source>
        <dbReference type="EMBL" id="KYO41747.1"/>
    </source>
</evidence>
<gene>
    <name evidence="2" type="ORF">Y1Q_0002440</name>
</gene>
<reference evidence="2 3" key="1">
    <citation type="journal article" date="2012" name="Genome Biol.">
        <title>Sequencing three crocodilian genomes to illuminate the evolution of archosaurs and amniotes.</title>
        <authorList>
            <person name="St John J.A."/>
            <person name="Braun E.L."/>
            <person name="Isberg S.R."/>
            <person name="Miles L.G."/>
            <person name="Chong A.Y."/>
            <person name="Gongora J."/>
            <person name="Dalzell P."/>
            <person name="Moran C."/>
            <person name="Bed'hom B."/>
            <person name="Abzhanov A."/>
            <person name="Burgess S.C."/>
            <person name="Cooksey A.M."/>
            <person name="Castoe T.A."/>
            <person name="Crawford N.G."/>
            <person name="Densmore L.D."/>
            <person name="Drew J.C."/>
            <person name="Edwards S.V."/>
            <person name="Faircloth B.C."/>
            <person name="Fujita M.K."/>
            <person name="Greenwold M.J."/>
            <person name="Hoffmann F.G."/>
            <person name="Howard J.M."/>
            <person name="Iguchi T."/>
            <person name="Janes D.E."/>
            <person name="Khan S.Y."/>
            <person name="Kohno S."/>
            <person name="de Koning A.J."/>
            <person name="Lance S.L."/>
            <person name="McCarthy F.M."/>
            <person name="McCormack J.E."/>
            <person name="Merchant M.E."/>
            <person name="Peterson D.G."/>
            <person name="Pollock D.D."/>
            <person name="Pourmand N."/>
            <person name="Raney B.J."/>
            <person name="Roessler K.A."/>
            <person name="Sanford J.R."/>
            <person name="Sawyer R.H."/>
            <person name="Schmidt C.J."/>
            <person name="Triplett E.W."/>
            <person name="Tuberville T.D."/>
            <person name="Venegas-Anaya M."/>
            <person name="Howard J.T."/>
            <person name="Jarvis E.D."/>
            <person name="Guillette L.J.Jr."/>
            <person name="Glenn T.C."/>
            <person name="Green R.E."/>
            <person name="Ray D.A."/>
        </authorList>
    </citation>
    <scope>NUCLEOTIDE SEQUENCE [LARGE SCALE GENOMIC DNA]</scope>
    <source>
        <strain evidence="2">KSC_2009_1</strain>
    </source>
</reference>